<keyword evidence="2" id="KW-1185">Reference proteome</keyword>
<reference evidence="1" key="1">
    <citation type="submission" date="2023-10" db="EMBL/GenBank/DDBJ databases">
        <authorList>
            <person name="Chen Y."/>
            <person name="Shah S."/>
            <person name="Dougan E. K."/>
            <person name="Thang M."/>
            <person name="Chan C."/>
        </authorList>
    </citation>
    <scope>NUCLEOTIDE SEQUENCE [LARGE SCALE GENOMIC DNA]</scope>
</reference>
<dbReference type="Proteomes" id="UP001189429">
    <property type="component" value="Unassembled WGS sequence"/>
</dbReference>
<evidence type="ECO:0000313" key="2">
    <source>
        <dbReference type="Proteomes" id="UP001189429"/>
    </source>
</evidence>
<proteinExistence type="predicted"/>
<comment type="caution">
    <text evidence="1">The sequence shown here is derived from an EMBL/GenBank/DDBJ whole genome shotgun (WGS) entry which is preliminary data.</text>
</comment>
<dbReference type="EMBL" id="CAUYUJ010013003">
    <property type="protein sequence ID" value="CAK0835160.1"/>
    <property type="molecule type" value="Genomic_DNA"/>
</dbReference>
<name>A0ABN9SSQ1_9DINO</name>
<sequence length="90" mass="8897">MRPPAAWDRAATLGTRAGDLLSGVLAAAARGLLPRGPLALPACPRRAAAGAEHEAALAAAAPICSDARSAPAKEAAAELPSAAPHAFPEK</sequence>
<evidence type="ECO:0000313" key="1">
    <source>
        <dbReference type="EMBL" id="CAK0835160.1"/>
    </source>
</evidence>
<gene>
    <name evidence="1" type="ORF">PCOR1329_LOCUS32272</name>
</gene>
<accession>A0ABN9SSQ1</accession>
<organism evidence="1 2">
    <name type="scientific">Prorocentrum cordatum</name>
    <dbReference type="NCBI Taxonomy" id="2364126"/>
    <lineage>
        <taxon>Eukaryota</taxon>
        <taxon>Sar</taxon>
        <taxon>Alveolata</taxon>
        <taxon>Dinophyceae</taxon>
        <taxon>Prorocentrales</taxon>
        <taxon>Prorocentraceae</taxon>
        <taxon>Prorocentrum</taxon>
    </lineage>
</organism>
<protein>
    <submittedName>
        <fullName evidence="1">Uncharacterized protein</fullName>
    </submittedName>
</protein>
<feature type="non-terminal residue" evidence="1">
    <location>
        <position position="90"/>
    </location>
</feature>